<dbReference type="PANTHER" id="PTHR10225">
    <property type="entry name" value="HYALURONAN RECEPTOR"/>
    <property type="match status" value="1"/>
</dbReference>
<dbReference type="PANTHER" id="PTHR10225:SF5">
    <property type="entry name" value="C-TYPE LECTIN DOMAIN-CONTAINING PROTEIN"/>
    <property type="match status" value="1"/>
</dbReference>
<dbReference type="GO" id="GO:0007155">
    <property type="term" value="P:cell adhesion"/>
    <property type="evidence" value="ECO:0007669"/>
    <property type="project" value="InterPro"/>
</dbReference>
<evidence type="ECO:0000256" key="3">
    <source>
        <dbReference type="ARBA" id="ARBA00022729"/>
    </source>
</evidence>
<gene>
    <name evidence="14" type="primary">LOC115467952</name>
</gene>
<evidence type="ECO:0000256" key="11">
    <source>
        <dbReference type="SAM" id="SignalP"/>
    </source>
</evidence>
<dbReference type="GO" id="GO:0004888">
    <property type="term" value="F:transmembrane signaling receptor activity"/>
    <property type="evidence" value="ECO:0007669"/>
    <property type="project" value="TreeGrafter"/>
</dbReference>
<evidence type="ECO:0000256" key="5">
    <source>
        <dbReference type="ARBA" id="ARBA00023136"/>
    </source>
</evidence>
<feature type="domain" description="Link" evidence="12">
    <location>
        <begin position="23"/>
        <end position="111"/>
    </location>
</feature>
<evidence type="ECO:0000256" key="2">
    <source>
        <dbReference type="ARBA" id="ARBA00022692"/>
    </source>
</evidence>
<comment type="caution">
    <text evidence="9">Lacks conserved residue(s) required for the propagation of feature annotation.</text>
</comment>
<dbReference type="GO" id="GO:0005540">
    <property type="term" value="F:hyaluronic acid binding"/>
    <property type="evidence" value="ECO:0007669"/>
    <property type="project" value="InterPro"/>
</dbReference>
<dbReference type="PROSITE" id="PS01241">
    <property type="entry name" value="LINK_1"/>
    <property type="match status" value="1"/>
</dbReference>
<feature type="transmembrane region" description="Helical" evidence="10">
    <location>
        <begin position="315"/>
        <end position="335"/>
    </location>
</feature>
<feature type="chain" id="PRO_5027739384" evidence="11">
    <location>
        <begin position="17"/>
        <end position="423"/>
    </location>
</feature>
<dbReference type="OrthoDB" id="8952307at2759"/>
<evidence type="ECO:0000256" key="1">
    <source>
        <dbReference type="ARBA" id="ARBA00004167"/>
    </source>
</evidence>
<accession>A0A6P7XIL3</accession>
<evidence type="ECO:0000313" key="13">
    <source>
        <dbReference type="Proteomes" id="UP000515156"/>
    </source>
</evidence>
<sequence length="423" mass="47429">MDILLIFRFLILGISCATVTSTTVVSGVFQVTDVNVSYANAQETCGCYNATLATEDQLETALAKKFQTCKWGWIQEKQLVMVRAVDDAACAQNSTGIVKKHIEAERVFCYKHNAVKGIFQVTIAEKYSLMLEDGDKVCEGLNSTFATEAQLTNAFNAGYETCRTGWVKEGKNLLPRYTSDPKCGNRNIGILSVKALDGFSDVFCFRNELMNTNIYTAFPAFNTKINHTEATELCSSFRDVLANKEQIQAANISAIVPKGVTTIWYQNGIAVVVNQTLHLQPHLNDTNITAAVYCYDPLAQDYIPYIKEKTVWRKIIMGCILAGIFVILLCAALCMKGNQFKCCHDKKHSTCNEVVESNQSYVPPIPTWNTTGSYHPVKEVIDAKYQNPHQISIHNHQPAIRPEMLKYKSHFYDNLSYIKTEDE</sequence>
<keyword evidence="8" id="KW-0325">Glycoprotein</keyword>
<dbReference type="PROSITE" id="PS50963">
    <property type="entry name" value="LINK_2"/>
    <property type="match status" value="2"/>
</dbReference>
<evidence type="ECO:0000256" key="9">
    <source>
        <dbReference type="PROSITE-ProRule" id="PRU00323"/>
    </source>
</evidence>
<organism evidence="13 14">
    <name type="scientific">Microcaecilia unicolor</name>
    <dbReference type="NCBI Taxonomy" id="1415580"/>
    <lineage>
        <taxon>Eukaryota</taxon>
        <taxon>Metazoa</taxon>
        <taxon>Chordata</taxon>
        <taxon>Craniata</taxon>
        <taxon>Vertebrata</taxon>
        <taxon>Euteleostomi</taxon>
        <taxon>Amphibia</taxon>
        <taxon>Gymnophiona</taxon>
        <taxon>Siphonopidae</taxon>
        <taxon>Microcaecilia</taxon>
    </lineage>
</organism>
<comment type="subcellular location">
    <subcellularLocation>
        <location evidence="1">Membrane</location>
        <topology evidence="1">Single-pass membrane protein</topology>
    </subcellularLocation>
</comment>
<dbReference type="GeneID" id="115467952"/>
<evidence type="ECO:0000256" key="4">
    <source>
        <dbReference type="ARBA" id="ARBA00022989"/>
    </source>
</evidence>
<feature type="disulfide bond" evidence="9">
    <location>
        <begin position="69"/>
        <end position="90"/>
    </location>
</feature>
<feature type="disulfide bond" evidence="9">
    <location>
        <begin position="162"/>
        <end position="183"/>
    </location>
</feature>
<evidence type="ECO:0000256" key="6">
    <source>
        <dbReference type="ARBA" id="ARBA00023157"/>
    </source>
</evidence>
<dbReference type="InterPro" id="IPR016187">
    <property type="entry name" value="CTDL_fold"/>
</dbReference>
<evidence type="ECO:0000256" key="7">
    <source>
        <dbReference type="ARBA" id="ARBA00023170"/>
    </source>
</evidence>
<dbReference type="RefSeq" id="XP_030055317.1">
    <property type="nucleotide sequence ID" value="XM_030199457.1"/>
</dbReference>
<reference evidence="14" key="1">
    <citation type="submission" date="2025-08" db="UniProtKB">
        <authorList>
            <consortium name="RefSeq"/>
        </authorList>
    </citation>
    <scope>IDENTIFICATION</scope>
</reference>
<dbReference type="InterPro" id="IPR043210">
    <property type="entry name" value="CD44_antigen-like"/>
</dbReference>
<keyword evidence="3 11" id="KW-0732">Signal</keyword>
<keyword evidence="7" id="KW-0675">Receptor</keyword>
<keyword evidence="13" id="KW-1185">Reference proteome</keyword>
<dbReference type="SUPFAM" id="SSF56436">
    <property type="entry name" value="C-type lectin-like"/>
    <property type="match status" value="2"/>
</dbReference>
<dbReference type="GO" id="GO:0005886">
    <property type="term" value="C:plasma membrane"/>
    <property type="evidence" value="ECO:0007669"/>
    <property type="project" value="TreeGrafter"/>
</dbReference>
<dbReference type="Pfam" id="PF00193">
    <property type="entry name" value="Xlink"/>
    <property type="match status" value="2"/>
</dbReference>
<dbReference type="Gene3D" id="3.10.100.10">
    <property type="entry name" value="Mannose-Binding Protein A, subunit A"/>
    <property type="match status" value="2"/>
</dbReference>
<proteinExistence type="predicted"/>
<name>A0A6P7XIL3_9AMPH</name>
<dbReference type="SMART" id="SM00445">
    <property type="entry name" value="LINK"/>
    <property type="match status" value="2"/>
</dbReference>
<evidence type="ECO:0000259" key="12">
    <source>
        <dbReference type="PROSITE" id="PS50963"/>
    </source>
</evidence>
<protein>
    <submittedName>
        <fullName evidence="14">Aggrecan core protein-like</fullName>
    </submittedName>
</protein>
<keyword evidence="4 10" id="KW-1133">Transmembrane helix</keyword>
<evidence type="ECO:0000256" key="10">
    <source>
        <dbReference type="SAM" id="Phobius"/>
    </source>
</evidence>
<dbReference type="AlphaFoldDB" id="A0A6P7XIL3"/>
<dbReference type="InterPro" id="IPR000538">
    <property type="entry name" value="Link_dom"/>
</dbReference>
<dbReference type="InterPro" id="IPR016186">
    <property type="entry name" value="C-type_lectin-like/link_sf"/>
</dbReference>
<evidence type="ECO:0000256" key="8">
    <source>
        <dbReference type="ARBA" id="ARBA00023180"/>
    </source>
</evidence>
<keyword evidence="2 10" id="KW-0812">Transmembrane</keyword>
<feature type="signal peptide" evidence="11">
    <location>
        <begin position="1"/>
        <end position="16"/>
    </location>
</feature>
<evidence type="ECO:0000313" key="14">
    <source>
        <dbReference type="RefSeq" id="XP_030055317.1"/>
    </source>
</evidence>
<dbReference type="InParanoid" id="A0A6P7XIL3"/>
<dbReference type="Proteomes" id="UP000515156">
    <property type="component" value="Chromosome 4"/>
</dbReference>
<feature type="domain" description="Link" evidence="12">
    <location>
        <begin position="117"/>
        <end position="206"/>
    </location>
</feature>
<dbReference type="KEGG" id="muo:115467952"/>
<keyword evidence="6 9" id="KW-1015">Disulfide bond</keyword>
<keyword evidence="5 10" id="KW-0472">Membrane</keyword>